<accession>A0ABY5Z0C1</accession>
<feature type="region of interest" description="Disordered" evidence="1">
    <location>
        <begin position="90"/>
        <end position="121"/>
    </location>
</feature>
<evidence type="ECO:0000313" key="3">
    <source>
        <dbReference type="Proteomes" id="UP001058271"/>
    </source>
</evidence>
<evidence type="ECO:0000256" key="1">
    <source>
        <dbReference type="SAM" id="MobiDB-lite"/>
    </source>
</evidence>
<name>A0ABY5Z0C1_9ACTN</name>
<dbReference type="RefSeq" id="WP_260723866.1">
    <property type="nucleotide sequence ID" value="NZ_BAAABS010000091.1"/>
</dbReference>
<feature type="compositionally biased region" description="Basic and acidic residues" evidence="1">
    <location>
        <begin position="92"/>
        <end position="121"/>
    </location>
</feature>
<dbReference type="Proteomes" id="UP001058271">
    <property type="component" value="Chromosome"/>
</dbReference>
<evidence type="ECO:0000313" key="2">
    <source>
        <dbReference type="EMBL" id="UWZ34543.1"/>
    </source>
</evidence>
<organism evidence="2 3">
    <name type="scientific">Dactylosporangium roseum</name>
    <dbReference type="NCBI Taxonomy" id="47989"/>
    <lineage>
        <taxon>Bacteria</taxon>
        <taxon>Bacillati</taxon>
        <taxon>Actinomycetota</taxon>
        <taxon>Actinomycetes</taxon>
        <taxon>Micromonosporales</taxon>
        <taxon>Micromonosporaceae</taxon>
        <taxon>Dactylosporangium</taxon>
    </lineage>
</organism>
<keyword evidence="3" id="KW-1185">Reference proteome</keyword>
<reference evidence="2" key="1">
    <citation type="submission" date="2021-04" db="EMBL/GenBank/DDBJ databases">
        <title>Biosynthetic gene clusters of Dactylosporangioum roseum.</title>
        <authorList>
            <person name="Hartkoorn R.C."/>
            <person name="Beaudoing E."/>
            <person name="Hot D."/>
            <person name="Moureu S."/>
        </authorList>
    </citation>
    <scope>NUCLEOTIDE SEQUENCE</scope>
    <source>
        <strain evidence="2">NRRL B-16295</strain>
    </source>
</reference>
<dbReference type="EMBL" id="CP073721">
    <property type="protein sequence ID" value="UWZ34543.1"/>
    <property type="molecule type" value="Genomic_DNA"/>
</dbReference>
<gene>
    <name evidence="2" type="ORF">Drose_25375</name>
</gene>
<sequence>MKPEVSIVLELEVDSTPHAETTLFREGSWVGDGPLESITIRLDGREPGHGFGISEIVTIVVSIGASAASDLVADAVRASVGRIIRSVRGRRSVGDGSRDGLEDVIEAERDPDPDGGTPRKD</sequence>
<proteinExistence type="predicted"/>
<protein>
    <submittedName>
        <fullName evidence="2">Uncharacterized protein</fullName>
    </submittedName>
</protein>